<dbReference type="RefSeq" id="WP_251836986.1">
    <property type="nucleotide sequence ID" value="NZ_JACSQG010000007.1"/>
</dbReference>
<reference evidence="1 2" key="1">
    <citation type="submission" date="2020-08" db="EMBL/GenBank/DDBJ databases">
        <title>A Genomic Blueprint of the Chicken Gut Microbiome.</title>
        <authorList>
            <person name="Gilroy R."/>
            <person name="Ravi A."/>
            <person name="Getino M."/>
            <person name="Pursley I."/>
            <person name="Horton D.L."/>
            <person name="Alikhan N.-F."/>
            <person name="Baker D."/>
            <person name="Gharbi K."/>
            <person name="Hall N."/>
            <person name="Watson M."/>
            <person name="Adriaenssens E.M."/>
            <person name="Foster-Nyarko E."/>
            <person name="Jarju S."/>
            <person name="Secka A."/>
            <person name="Antonio M."/>
            <person name="Oren A."/>
            <person name="Chaudhuri R."/>
            <person name="La Ragione R.M."/>
            <person name="Hildebrand F."/>
            <person name="Pallen M.J."/>
        </authorList>
    </citation>
    <scope>NUCLEOTIDE SEQUENCE [LARGE SCALE GENOMIC DNA]</scope>
    <source>
        <strain evidence="1 2">Sa2CUA2</strain>
    </source>
</reference>
<protein>
    <recommendedName>
        <fullName evidence="3">PilZ domain-containing protein</fullName>
    </recommendedName>
</protein>
<evidence type="ECO:0000313" key="2">
    <source>
        <dbReference type="Proteomes" id="UP000611945"/>
    </source>
</evidence>
<organism evidence="1 2">
    <name type="scientific">Serpens gallinarum</name>
    <dbReference type="NCBI Taxonomy" id="2763075"/>
    <lineage>
        <taxon>Bacteria</taxon>
        <taxon>Pseudomonadati</taxon>
        <taxon>Pseudomonadota</taxon>
        <taxon>Gammaproteobacteria</taxon>
        <taxon>Pseudomonadales</taxon>
        <taxon>Pseudomonadaceae</taxon>
        <taxon>Pseudomonas</taxon>
    </lineage>
</organism>
<proteinExistence type="predicted"/>
<name>A0ABR8TR20_9PSED</name>
<evidence type="ECO:0008006" key="3">
    <source>
        <dbReference type="Google" id="ProtNLM"/>
    </source>
</evidence>
<sequence>MRNEPLLTRDELTFLQQLLDDPAYSAKSAHELTLNSSPDTQTLLANLGEHAQLTLEARVGNQRMTFPLRLTLDEFRALSLQLDVPQIFEKGVVERPWRATLETPLSLIAKNGQASALWVQQISQNGALVSSDDGSEPPEHFVLGLALPGKAFLSLRGSRVRQLSPTLAAYRITPSHHSGILRLQELLVQLRNQEQAL</sequence>
<gene>
    <name evidence="1" type="ORF">H9642_13575</name>
</gene>
<dbReference type="EMBL" id="JACSQG010000007">
    <property type="protein sequence ID" value="MBD7978213.1"/>
    <property type="molecule type" value="Genomic_DNA"/>
</dbReference>
<accession>A0ABR8TR20</accession>
<keyword evidence="2" id="KW-1185">Reference proteome</keyword>
<comment type="caution">
    <text evidence="1">The sequence shown here is derived from an EMBL/GenBank/DDBJ whole genome shotgun (WGS) entry which is preliminary data.</text>
</comment>
<evidence type="ECO:0000313" key="1">
    <source>
        <dbReference type="EMBL" id="MBD7978213.1"/>
    </source>
</evidence>
<dbReference type="Proteomes" id="UP000611945">
    <property type="component" value="Unassembled WGS sequence"/>
</dbReference>